<dbReference type="GeneID" id="64603421"/>
<comment type="caution">
    <text evidence="12">The sequence shown here is derived from an EMBL/GenBank/DDBJ whole genome shotgun (WGS) entry which is preliminary data.</text>
</comment>
<dbReference type="SUPFAM" id="SSF50182">
    <property type="entry name" value="Sm-like ribonucleoproteins"/>
    <property type="match status" value="1"/>
</dbReference>
<evidence type="ECO:0000313" key="12">
    <source>
        <dbReference type="EMBL" id="KAG1791389.1"/>
    </source>
</evidence>
<name>A0A9P7AKM3_9AGAM</name>
<dbReference type="GO" id="GO:0071011">
    <property type="term" value="C:precatalytic spliceosome"/>
    <property type="evidence" value="ECO:0007669"/>
    <property type="project" value="TreeGrafter"/>
</dbReference>
<dbReference type="GO" id="GO:0005682">
    <property type="term" value="C:U5 snRNP"/>
    <property type="evidence" value="ECO:0007669"/>
    <property type="project" value="TreeGrafter"/>
</dbReference>
<evidence type="ECO:0000313" key="13">
    <source>
        <dbReference type="Proteomes" id="UP000719766"/>
    </source>
</evidence>
<dbReference type="EMBL" id="JABBWE010000043">
    <property type="protein sequence ID" value="KAG1791389.1"/>
    <property type="molecule type" value="Genomic_DNA"/>
</dbReference>
<dbReference type="GO" id="GO:0005687">
    <property type="term" value="C:U4 snRNP"/>
    <property type="evidence" value="ECO:0007669"/>
    <property type="project" value="TreeGrafter"/>
</dbReference>
<protein>
    <recommendedName>
        <fullName evidence="9">Sm protein G</fullName>
    </recommendedName>
</protein>
<dbReference type="GO" id="GO:0071013">
    <property type="term" value="C:catalytic step 2 spliceosome"/>
    <property type="evidence" value="ECO:0007669"/>
    <property type="project" value="TreeGrafter"/>
</dbReference>
<dbReference type="GO" id="GO:0003723">
    <property type="term" value="F:RNA binding"/>
    <property type="evidence" value="ECO:0007669"/>
    <property type="project" value="UniProtKB-KW"/>
</dbReference>
<dbReference type="FunFam" id="2.30.30.100:FF:000023">
    <property type="entry name" value="Small nuclear ribonucleoprotein G"/>
    <property type="match status" value="1"/>
</dbReference>
<keyword evidence="4" id="KW-0747">Spliceosome</keyword>
<dbReference type="GO" id="GO:0005686">
    <property type="term" value="C:U2 snRNP"/>
    <property type="evidence" value="ECO:0007669"/>
    <property type="project" value="TreeGrafter"/>
</dbReference>
<evidence type="ECO:0000256" key="7">
    <source>
        <dbReference type="ARBA" id="ARBA00023242"/>
    </source>
</evidence>
<evidence type="ECO:0000256" key="3">
    <source>
        <dbReference type="ARBA" id="ARBA00022664"/>
    </source>
</evidence>
<dbReference type="SMART" id="SM00651">
    <property type="entry name" value="Sm"/>
    <property type="match status" value="1"/>
</dbReference>
<accession>A0A9P7AKM3</accession>
<dbReference type="InterPro" id="IPR044641">
    <property type="entry name" value="Lsm7/SmG-like"/>
</dbReference>
<dbReference type="PANTHER" id="PTHR10553">
    <property type="entry name" value="SMALL NUCLEAR RIBONUCLEOPROTEIN"/>
    <property type="match status" value="1"/>
</dbReference>
<keyword evidence="5" id="KW-0694">RNA-binding</keyword>
<keyword evidence="3" id="KW-0507">mRNA processing</keyword>
<dbReference type="PANTHER" id="PTHR10553:SF2">
    <property type="entry name" value="SMALL NUCLEAR RIBONUCLEOPROTEIN G"/>
    <property type="match status" value="1"/>
</dbReference>
<keyword evidence="8" id="KW-0687">Ribonucleoprotein</keyword>
<dbReference type="InterPro" id="IPR047575">
    <property type="entry name" value="Sm"/>
</dbReference>
<evidence type="ECO:0000256" key="9">
    <source>
        <dbReference type="ARBA" id="ARBA00041356"/>
    </source>
</evidence>
<dbReference type="GO" id="GO:0071004">
    <property type="term" value="C:U2-type prespliceosome"/>
    <property type="evidence" value="ECO:0007669"/>
    <property type="project" value="TreeGrafter"/>
</dbReference>
<comment type="similarity">
    <text evidence="2">Belongs to the snRNP Sm proteins family.</text>
</comment>
<dbReference type="GO" id="GO:0034719">
    <property type="term" value="C:SMN-Sm protein complex"/>
    <property type="evidence" value="ECO:0007669"/>
    <property type="project" value="TreeGrafter"/>
</dbReference>
<sequence>MSKASQPELKKFMDKKLFVHLQGGRKVSGVLRGYDLFLNLVIDDALEESTPAQKHPIGTVVIRGNSVTSMEILEAIPIYNARIVHVQCGSCLKLEERRMLRSARKLVIPRKEVSTFFVGVASSEFVHCRHLQEASDTTGQSWRQTNYCSMRRQLSKVCFSATTQIHSLRRLVHASARCSSAITLPLHIVHDAYSGPSTTAASQKNSKDIIQKEKLSALMEVLSCETRSYARVWSCYVDFMNYAECDDLPLEVHQAVLRRCVPGAYTLRAWTARRMQAGQASRIPHHFEARLKTVMRNIRATGADATLDDYHVVLHQFAAVGHYTGAMQVLTELTHVCKLDPEAKTFGLCLKAIAHRLSLPIYKVQREDMLADASKLCRKLLKEMSARDMPLTSFNLDLVIRILKEVLDQEGFLQLMKLGYGIDLDYPDHPPLQGSSMLSPFSTAALNTTLDMLGRLGNVAKLVQTFEVLTQPLPPQASQHYSQEFDDEDDFGIANPASTEPHLTPHARPNTTSYNILLKHISRAGHATFARHYLYQAVRLDRSVDRLLRSQLYRDPHGTLAPHFSLNRGTIIPVFGEANRDKNIELMRWVGWVTRQTIRRKKNDIAWYSELRDSLSPPPSLSEPTSYGSSSSSPPDVSTALDVDLDTPSTAPEFHPREKIFDINLHLNISQKNLDELVTWYENHYEVAFSRVTQRVKERLGRRVWAGKNIYLLSKNARVIVPRNAWMRIVNFKQGKTGLSGDHGGRIMRNGWVAGYKGFRAPRPQPLQFFDPSSMS</sequence>
<dbReference type="InterPro" id="IPR010920">
    <property type="entry name" value="LSM_dom_sf"/>
</dbReference>
<evidence type="ECO:0000256" key="5">
    <source>
        <dbReference type="ARBA" id="ARBA00022884"/>
    </source>
</evidence>
<keyword evidence="7" id="KW-0539">Nucleus</keyword>
<keyword evidence="6" id="KW-0508">mRNA splicing</keyword>
<reference evidence="12" key="1">
    <citation type="journal article" date="2020" name="New Phytol.">
        <title>Comparative genomics reveals dynamic genome evolution in host specialist ectomycorrhizal fungi.</title>
        <authorList>
            <person name="Lofgren L.A."/>
            <person name="Nguyen N.H."/>
            <person name="Vilgalys R."/>
            <person name="Ruytinx J."/>
            <person name="Liao H.L."/>
            <person name="Branco S."/>
            <person name="Kuo A."/>
            <person name="LaButti K."/>
            <person name="Lipzen A."/>
            <person name="Andreopoulos W."/>
            <person name="Pangilinan J."/>
            <person name="Riley R."/>
            <person name="Hundley H."/>
            <person name="Na H."/>
            <person name="Barry K."/>
            <person name="Grigoriev I.V."/>
            <person name="Stajich J.E."/>
            <person name="Kennedy P.G."/>
        </authorList>
    </citation>
    <scope>NUCLEOTIDE SEQUENCE</scope>
    <source>
        <strain evidence="12">S12</strain>
    </source>
</reference>
<organism evidence="12 13">
    <name type="scientific">Suillus plorans</name>
    <dbReference type="NCBI Taxonomy" id="116603"/>
    <lineage>
        <taxon>Eukaryota</taxon>
        <taxon>Fungi</taxon>
        <taxon>Dikarya</taxon>
        <taxon>Basidiomycota</taxon>
        <taxon>Agaricomycotina</taxon>
        <taxon>Agaricomycetes</taxon>
        <taxon>Agaricomycetidae</taxon>
        <taxon>Boletales</taxon>
        <taxon>Suillineae</taxon>
        <taxon>Suillaceae</taxon>
        <taxon>Suillus</taxon>
    </lineage>
</organism>
<proteinExistence type="inferred from homology"/>
<dbReference type="GO" id="GO:0097526">
    <property type="term" value="C:spliceosomal tri-snRNP complex"/>
    <property type="evidence" value="ECO:0007669"/>
    <property type="project" value="TreeGrafter"/>
</dbReference>
<dbReference type="Gene3D" id="2.30.30.100">
    <property type="match status" value="1"/>
</dbReference>
<gene>
    <name evidence="12" type="ORF">HD556DRAFT_1537369</name>
</gene>
<evidence type="ECO:0000256" key="6">
    <source>
        <dbReference type="ARBA" id="ARBA00023187"/>
    </source>
</evidence>
<evidence type="ECO:0000256" key="10">
    <source>
        <dbReference type="SAM" id="MobiDB-lite"/>
    </source>
</evidence>
<evidence type="ECO:0000256" key="2">
    <source>
        <dbReference type="ARBA" id="ARBA00006850"/>
    </source>
</evidence>
<keyword evidence="13" id="KW-1185">Reference proteome</keyword>
<feature type="region of interest" description="Disordered" evidence="10">
    <location>
        <begin position="614"/>
        <end position="651"/>
    </location>
</feature>
<dbReference type="InterPro" id="IPR001163">
    <property type="entry name" value="Sm_dom_euk/arc"/>
</dbReference>
<dbReference type="GO" id="GO:0005689">
    <property type="term" value="C:U12-type spliceosomal complex"/>
    <property type="evidence" value="ECO:0007669"/>
    <property type="project" value="TreeGrafter"/>
</dbReference>
<comment type="subcellular location">
    <subcellularLocation>
        <location evidence="1">Nucleus</location>
    </subcellularLocation>
</comment>
<dbReference type="PROSITE" id="PS52002">
    <property type="entry name" value="SM"/>
    <property type="match status" value="1"/>
</dbReference>
<feature type="domain" description="Sm" evidence="11">
    <location>
        <begin position="4"/>
        <end position="76"/>
    </location>
</feature>
<dbReference type="Proteomes" id="UP000719766">
    <property type="component" value="Unassembled WGS sequence"/>
</dbReference>
<dbReference type="Pfam" id="PF01423">
    <property type="entry name" value="LSM"/>
    <property type="match status" value="1"/>
</dbReference>
<dbReference type="AlphaFoldDB" id="A0A9P7AKM3"/>
<dbReference type="RefSeq" id="XP_041158234.1">
    <property type="nucleotide sequence ID" value="XM_041309657.1"/>
</dbReference>
<evidence type="ECO:0000256" key="4">
    <source>
        <dbReference type="ARBA" id="ARBA00022728"/>
    </source>
</evidence>
<evidence type="ECO:0000259" key="11">
    <source>
        <dbReference type="PROSITE" id="PS52002"/>
    </source>
</evidence>
<dbReference type="GO" id="GO:0000398">
    <property type="term" value="P:mRNA splicing, via spliceosome"/>
    <property type="evidence" value="ECO:0007669"/>
    <property type="project" value="InterPro"/>
</dbReference>
<evidence type="ECO:0000256" key="1">
    <source>
        <dbReference type="ARBA" id="ARBA00004123"/>
    </source>
</evidence>
<dbReference type="InterPro" id="IPR034098">
    <property type="entry name" value="Sm_G"/>
</dbReference>
<feature type="compositionally biased region" description="Low complexity" evidence="10">
    <location>
        <begin position="622"/>
        <end position="638"/>
    </location>
</feature>
<dbReference type="CDD" id="cd01719">
    <property type="entry name" value="Sm_G"/>
    <property type="match status" value="1"/>
</dbReference>
<dbReference type="GO" id="GO:0005685">
    <property type="term" value="C:U1 snRNP"/>
    <property type="evidence" value="ECO:0007669"/>
    <property type="project" value="TreeGrafter"/>
</dbReference>
<evidence type="ECO:0000256" key="8">
    <source>
        <dbReference type="ARBA" id="ARBA00023274"/>
    </source>
</evidence>
<dbReference type="OrthoDB" id="276151at2759"/>